<dbReference type="InterPro" id="IPR008979">
    <property type="entry name" value="Galactose-bd-like_sf"/>
</dbReference>
<dbReference type="Proteomes" id="UP000318582">
    <property type="component" value="Unassembled WGS sequence"/>
</dbReference>
<keyword evidence="5" id="KW-1185">Reference proteome</keyword>
<proteinExistence type="inferred from homology"/>
<accession>A0A507DUI9</accession>
<dbReference type="InterPro" id="IPR039131">
    <property type="entry name" value="NDUFAF1"/>
</dbReference>
<gene>
    <name evidence="4" type="ORF">PhCBS80983_g05666</name>
</gene>
<evidence type="ECO:0000313" key="5">
    <source>
        <dbReference type="Proteomes" id="UP000318582"/>
    </source>
</evidence>
<dbReference type="STRING" id="109895.A0A507DUI9"/>
<comment type="caution">
    <text evidence="4">The sequence shown here is derived from an EMBL/GenBank/DDBJ whole genome shotgun (WGS) entry which is preliminary data.</text>
</comment>
<comment type="similarity">
    <text evidence="1">Belongs to the CIA30 family.</text>
</comment>
<organism evidence="4 5">
    <name type="scientific">Powellomyces hirtus</name>
    <dbReference type="NCBI Taxonomy" id="109895"/>
    <lineage>
        <taxon>Eukaryota</taxon>
        <taxon>Fungi</taxon>
        <taxon>Fungi incertae sedis</taxon>
        <taxon>Chytridiomycota</taxon>
        <taxon>Chytridiomycota incertae sedis</taxon>
        <taxon>Chytridiomycetes</taxon>
        <taxon>Spizellomycetales</taxon>
        <taxon>Powellomycetaceae</taxon>
        <taxon>Powellomyces</taxon>
    </lineage>
</organism>
<evidence type="ECO:0000313" key="4">
    <source>
        <dbReference type="EMBL" id="TPX54952.1"/>
    </source>
</evidence>
<dbReference type="PANTHER" id="PTHR13194">
    <property type="entry name" value="COMPLEX I INTERMEDIATE-ASSOCIATED PROTEIN 30"/>
    <property type="match status" value="1"/>
</dbReference>
<evidence type="ECO:0000256" key="2">
    <source>
        <dbReference type="SAM" id="SignalP"/>
    </source>
</evidence>
<dbReference type="AlphaFoldDB" id="A0A507DUI9"/>
<feature type="signal peptide" evidence="2">
    <location>
        <begin position="1"/>
        <end position="17"/>
    </location>
</feature>
<dbReference type="InterPro" id="IPR013857">
    <property type="entry name" value="NADH-UbQ_OxRdtase-assoc_prot30"/>
</dbReference>
<reference evidence="4 5" key="1">
    <citation type="journal article" date="2019" name="Sci. Rep.">
        <title>Comparative genomics of chytrid fungi reveal insights into the obligate biotrophic and pathogenic lifestyle of Synchytrium endobioticum.</title>
        <authorList>
            <person name="van de Vossenberg B.T.L.H."/>
            <person name="Warris S."/>
            <person name="Nguyen H.D.T."/>
            <person name="van Gent-Pelzer M.P.E."/>
            <person name="Joly D.L."/>
            <person name="van de Geest H.C."/>
            <person name="Bonants P.J.M."/>
            <person name="Smith D.S."/>
            <person name="Levesque C.A."/>
            <person name="van der Lee T.A.J."/>
        </authorList>
    </citation>
    <scope>NUCLEOTIDE SEQUENCE [LARGE SCALE GENOMIC DNA]</scope>
    <source>
        <strain evidence="4 5">CBS 809.83</strain>
    </source>
</reference>
<feature type="chain" id="PRO_5021443948" description="NADH:ubiquinone oxidoreductase intermediate-associated protein 30 domain-containing protein" evidence="2">
    <location>
        <begin position="18"/>
        <end position="209"/>
    </location>
</feature>
<protein>
    <recommendedName>
        <fullName evidence="3">NADH:ubiquinone oxidoreductase intermediate-associated protein 30 domain-containing protein</fullName>
    </recommendedName>
</protein>
<keyword evidence="2" id="KW-0732">Signal</keyword>
<dbReference type="PANTHER" id="PTHR13194:SF19">
    <property type="entry name" value="NAD(P)-BINDING ROSSMANN-FOLD SUPERFAMILY PROTEIN"/>
    <property type="match status" value="1"/>
</dbReference>
<dbReference type="GO" id="GO:0010257">
    <property type="term" value="P:NADH dehydrogenase complex assembly"/>
    <property type="evidence" value="ECO:0007669"/>
    <property type="project" value="TreeGrafter"/>
</dbReference>
<dbReference type="GO" id="GO:0051082">
    <property type="term" value="F:unfolded protein binding"/>
    <property type="evidence" value="ECO:0007669"/>
    <property type="project" value="TreeGrafter"/>
</dbReference>
<evidence type="ECO:0000259" key="3">
    <source>
        <dbReference type="Pfam" id="PF08547"/>
    </source>
</evidence>
<name>A0A507DUI9_9FUNG</name>
<feature type="domain" description="NADH:ubiquinone oxidoreductase intermediate-associated protein 30" evidence="3">
    <location>
        <begin position="42"/>
        <end position="201"/>
    </location>
</feature>
<dbReference type="SUPFAM" id="SSF49785">
    <property type="entry name" value="Galactose-binding domain-like"/>
    <property type="match status" value="1"/>
</dbReference>
<dbReference type="EMBL" id="QEAQ01000132">
    <property type="protein sequence ID" value="TPX54952.1"/>
    <property type="molecule type" value="Genomic_DNA"/>
</dbReference>
<sequence length="209" mass="22993">MLAFLFVVLQFAQAARSAAFPKQAILSQGSRDIFGGDVGWDIRLWEAVDDRVRGGKSHSKLSPSADGGVRFSGNLDITTLGGAGFASQRTRNDIKKRWDLTSFTGLEIATASNTVGKKYSLNLYTDAEQAGYPYSRVNWKYSFTPGKEAEVAEPDWSDFKPYYRGKEVEGGPPLDVGSVSSWSLMCQSYFGDQEGDFGVDVMRITAVQR</sequence>
<evidence type="ECO:0000256" key="1">
    <source>
        <dbReference type="ARBA" id="ARBA00007884"/>
    </source>
</evidence>
<dbReference type="Pfam" id="PF08547">
    <property type="entry name" value="CIA30"/>
    <property type="match status" value="1"/>
</dbReference>